<dbReference type="EMBL" id="LNCU01000098">
    <property type="protein sequence ID" value="KWV49954.1"/>
    <property type="molecule type" value="Genomic_DNA"/>
</dbReference>
<dbReference type="SMART" id="SM00729">
    <property type="entry name" value="Elp3"/>
    <property type="match status" value="1"/>
</dbReference>
<dbReference type="SFLD" id="SFLDF00272">
    <property type="entry name" value="biotin_synthase"/>
    <property type="match status" value="1"/>
</dbReference>
<evidence type="ECO:0000256" key="15">
    <source>
        <dbReference type="PIRSR" id="PIRSR001619-1"/>
    </source>
</evidence>
<evidence type="ECO:0000256" key="12">
    <source>
        <dbReference type="ARBA" id="ARBA00023014"/>
    </source>
</evidence>
<evidence type="ECO:0000256" key="13">
    <source>
        <dbReference type="ARBA" id="ARBA00051157"/>
    </source>
</evidence>
<evidence type="ECO:0000313" key="18">
    <source>
        <dbReference type="Proteomes" id="UP000057737"/>
    </source>
</evidence>
<dbReference type="Proteomes" id="UP000057737">
    <property type="component" value="Unassembled WGS sequence"/>
</dbReference>
<organism evidence="17 18">
    <name type="scientific">Bradyrhizobium macuxiense</name>
    <dbReference type="NCBI Taxonomy" id="1755647"/>
    <lineage>
        <taxon>Bacteria</taxon>
        <taxon>Pseudomonadati</taxon>
        <taxon>Pseudomonadota</taxon>
        <taxon>Alphaproteobacteria</taxon>
        <taxon>Hyphomicrobiales</taxon>
        <taxon>Nitrobacteraceae</taxon>
        <taxon>Bradyrhizobium</taxon>
    </lineage>
</organism>
<dbReference type="Pfam" id="PF06968">
    <property type="entry name" value="BATS"/>
    <property type="match status" value="1"/>
</dbReference>
<evidence type="ECO:0000256" key="14">
    <source>
        <dbReference type="HAMAP-Rule" id="MF_01694"/>
    </source>
</evidence>
<dbReference type="UniPathway" id="UPA00078">
    <property type="reaction ID" value="UER00162"/>
</dbReference>
<dbReference type="SUPFAM" id="SSF102114">
    <property type="entry name" value="Radical SAM enzymes"/>
    <property type="match status" value="1"/>
</dbReference>
<comment type="function">
    <text evidence="14">Catalyzes the conversion of dethiobiotin (DTB) to biotin by the insertion of a sulfur atom into dethiobiotin via a radical-based mechanism.</text>
</comment>
<dbReference type="InterPro" id="IPR007197">
    <property type="entry name" value="rSAM"/>
</dbReference>
<keyword evidence="6 14" id="KW-0808">Transferase</keyword>
<dbReference type="HAMAP" id="MF_01694">
    <property type="entry name" value="BioB"/>
    <property type="match status" value="1"/>
</dbReference>
<dbReference type="GO" id="GO:0005506">
    <property type="term" value="F:iron ion binding"/>
    <property type="evidence" value="ECO:0007669"/>
    <property type="project" value="UniProtKB-UniRule"/>
</dbReference>
<dbReference type="SFLD" id="SFLDG01278">
    <property type="entry name" value="biotin_synthase_like"/>
    <property type="match status" value="1"/>
</dbReference>
<dbReference type="RefSeq" id="WP_066512317.1">
    <property type="nucleotide sequence ID" value="NZ_LNCU01000098.1"/>
</dbReference>
<comment type="cofactor">
    <cofactor evidence="14 15">
        <name>[4Fe-4S] cluster</name>
        <dbReference type="ChEBI" id="CHEBI:49883"/>
    </cofactor>
    <text evidence="14 15">Binds 1 [4Fe-4S] cluster. The cluster is coordinated with 3 cysteines and an exchangeable S-adenosyl-L-methionine.</text>
</comment>
<dbReference type="AlphaFoldDB" id="A0A120FK20"/>
<keyword evidence="5 14" id="KW-0004">4Fe-4S</keyword>
<dbReference type="PANTHER" id="PTHR22976">
    <property type="entry name" value="BIOTIN SYNTHASE"/>
    <property type="match status" value="1"/>
</dbReference>
<name>A0A120FK20_9BRAD</name>
<keyword evidence="12 14" id="KW-0411">Iron-sulfur</keyword>
<comment type="pathway">
    <text evidence="1 14">Cofactor biosynthesis; biotin biosynthesis; biotin from 7,8-diaminononanoate: step 2/2.</text>
</comment>
<feature type="binding site" evidence="14 15">
    <location>
        <position position="275"/>
    </location>
    <ligand>
        <name>[2Fe-2S] cluster</name>
        <dbReference type="ChEBI" id="CHEBI:190135"/>
    </ligand>
</feature>
<dbReference type="CDD" id="cd01335">
    <property type="entry name" value="Radical_SAM"/>
    <property type="match status" value="1"/>
</dbReference>
<feature type="binding site" evidence="14 15">
    <location>
        <position position="111"/>
    </location>
    <ligand>
        <name>[2Fe-2S] cluster</name>
        <dbReference type="ChEBI" id="CHEBI:190135"/>
    </ligand>
</feature>
<dbReference type="InterPro" id="IPR024177">
    <property type="entry name" value="Biotin_synthase"/>
</dbReference>
<dbReference type="InterPro" id="IPR013785">
    <property type="entry name" value="Aldolase_TIM"/>
</dbReference>
<evidence type="ECO:0000256" key="8">
    <source>
        <dbReference type="ARBA" id="ARBA00022714"/>
    </source>
</evidence>
<evidence type="ECO:0000256" key="7">
    <source>
        <dbReference type="ARBA" id="ARBA00022691"/>
    </source>
</evidence>
<comment type="similarity">
    <text evidence="2 14">Belongs to the radical SAM superfamily. Biotin synthase family.</text>
</comment>
<protein>
    <recommendedName>
        <fullName evidence="4 14">Biotin synthase</fullName>
        <ecNumber evidence="4 14">2.8.1.6</ecNumber>
    </recommendedName>
</protein>
<feature type="domain" description="Radical SAM core" evidence="16">
    <location>
        <begin position="52"/>
        <end position="271"/>
    </location>
</feature>
<dbReference type="InterPro" id="IPR002684">
    <property type="entry name" value="Biotin_synth/BioAB"/>
</dbReference>
<dbReference type="GO" id="GO:0009102">
    <property type="term" value="P:biotin biosynthetic process"/>
    <property type="evidence" value="ECO:0007669"/>
    <property type="project" value="UniProtKB-UniRule"/>
</dbReference>
<dbReference type="SFLD" id="SFLDG01060">
    <property type="entry name" value="BATS_domain_containing"/>
    <property type="match status" value="1"/>
</dbReference>
<feature type="binding site" evidence="14 15">
    <location>
        <position position="71"/>
    </location>
    <ligand>
        <name>[4Fe-4S] cluster</name>
        <dbReference type="ChEBI" id="CHEBI:49883"/>
        <note>4Fe-4S-S-AdoMet</note>
    </ligand>
</feature>
<sequence length="348" mass="38027">MIDIEGAKRGGSGSEPVRNDWTRAEAEVLYDLPFSDLIFRAQTVHRAHFDPNHVETASLLSIKTGGCPEDCGYCSQSAHYDTGLKATRLMDKADVIATAQRAKDAGADRFCMAAAWRNPKDRDLDQVCEMVSAVKGLGMETCVTLGMLTPAQAIRLRDAGLDFYNHNVDTSPEHYDRIITTRTLQDRIDTLSHVREVGIKVCCGGIIGMGEQVTDRLGMLVLLANLPTHPESVPINLWNEVKGVPVNSTAERPDPIAVVRLVAVARIMMPQSVVRLSAGRQYMTDELQALCFLAGANSIFIGDVLLTTRNPQRDRDADLLDRLGISSGLERNKQLAPTEDSGRVAQAG</sequence>
<dbReference type="InterPro" id="IPR010722">
    <property type="entry name" value="BATS_dom"/>
</dbReference>
<evidence type="ECO:0000259" key="16">
    <source>
        <dbReference type="PROSITE" id="PS51918"/>
    </source>
</evidence>
<dbReference type="Gene3D" id="3.20.20.70">
    <property type="entry name" value="Aldolase class I"/>
    <property type="match status" value="1"/>
</dbReference>
<comment type="caution">
    <text evidence="17">The sequence shown here is derived from an EMBL/GenBank/DDBJ whole genome shotgun (WGS) entry which is preliminary data.</text>
</comment>
<comment type="catalytic activity">
    <reaction evidence="13 14">
        <text>(4R,5S)-dethiobiotin + (sulfur carrier)-SH + 2 reduced [2Fe-2S]-[ferredoxin] + 2 S-adenosyl-L-methionine = (sulfur carrier)-H + biotin + 2 5'-deoxyadenosine + 2 L-methionine + 2 oxidized [2Fe-2S]-[ferredoxin]</text>
        <dbReference type="Rhea" id="RHEA:22060"/>
        <dbReference type="Rhea" id="RHEA-COMP:10000"/>
        <dbReference type="Rhea" id="RHEA-COMP:10001"/>
        <dbReference type="Rhea" id="RHEA-COMP:14737"/>
        <dbReference type="Rhea" id="RHEA-COMP:14739"/>
        <dbReference type="ChEBI" id="CHEBI:17319"/>
        <dbReference type="ChEBI" id="CHEBI:29917"/>
        <dbReference type="ChEBI" id="CHEBI:33737"/>
        <dbReference type="ChEBI" id="CHEBI:33738"/>
        <dbReference type="ChEBI" id="CHEBI:57586"/>
        <dbReference type="ChEBI" id="CHEBI:57844"/>
        <dbReference type="ChEBI" id="CHEBI:59789"/>
        <dbReference type="ChEBI" id="CHEBI:64428"/>
        <dbReference type="ChEBI" id="CHEBI:149473"/>
        <dbReference type="EC" id="2.8.1.6"/>
    </reaction>
</comment>
<dbReference type="SFLD" id="SFLDS00029">
    <property type="entry name" value="Radical_SAM"/>
    <property type="match status" value="1"/>
</dbReference>
<dbReference type="PROSITE" id="PS51918">
    <property type="entry name" value="RADICAL_SAM"/>
    <property type="match status" value="1"/>
</dbReference>
<feature type="binding site" evidence="14 15">
    <location>
        <position position="202"/>
    </location>
    <ligand>
        <name>[2Fe-2S] cluster</name>
        <dbReference type="ChEBI" id="CHEBI:190135"/>
    </ligand>
</feature>
<evidence type="ECO:0000256" key="9">
    <source>
        <dbReference type="ARBA" id="ARBA00022723"/>
    </source>
</evidence>
<comment type="subunit">
    <text evidence="3 14">Homodimer.</text>
</comment>
<evidence type="ECO:0000256" key="1">
    <source>
        <dbReference type="ARBA" id="ARBA00004942"/>
    </source>
</evidence>
<dbReference type="OrthoDB" id="9786826at2"/>
<feature type="binding site" evidence="14 15">
    <location>
        <position position="74"/>
    </location>
    <ligand>
        <name>[4Fe-4S] cluster</name>
        <dbReference type="ChEBI" id="CHEBI:49883"/>
        <note>4Fe-4S-S-AdoMet</note>
    </ligand>
</feature>
<evidence type="ECO:0000256" key="10">
    <source>
        <dbReference type="ARBA" id="ARBA00022756"/>
    </source>
</evidence>
<keyword evidence="18" id="KW-1185">Reference proteome</keyword>
<reference evidence="17 18" key="1">
    <citation type="submission" date="2015-11" db="EMBL/GenBank/DDBJ databases">
        <title>Draft Genome Sequence of the Strain BR 10303 (Bradyrhizobium sp.) isolated from nodules of Centrolobium paraense.</title>
        <authorList>
            <person name="Zelli J.E."/>
            <person name="Simoes-Araujo J.L."/>
            <person name="Barauna A.C."/>
            <person name="Silva K."/>
        </authorList>
    </citation>
    <scope>NUCLEOTIDE SEQUENCE [LARGE SCALE GENOMIC DNA]</scope>
    <source>
        <strain evidence="17 18">BR 10303</strain>
    </source>
</reference>
<feature type="binding site" evidence="14 15">
    <location>
        <position position="142"/>
    </location>
    <ligand>
        <name>[2Fe-2S] cluster</name>
        <dbReference type="ChEBI" id="CHEBI:190135"/>
    </ligand>
</feature>
<comment type="cofactor">
    <cofactor evidence="14">
        <name>[2Fe-2S] cluster</name>
        <dbReference type="ChEBI" id="CHEBI:190135"/>
    </cofactor>
    <text evidence="14">Binds 1 [2Fe-2S] cluster. The cluster is coordinated with 3 cysteines and 1 arginine.</text>
</comment>
<accession>A0A120FK20</accession>
<dbReference type="GO" id="GO:0051537">
    <property type="term" value="F:2 iron, 2 sulfur cluster binding"/>
    <property type="evidence" value="ECO:0007669"/>
    <property type="project" value="UniProtKB-KW"/>
</dbReference>
<keyword evidence="8 14" id="KW-0001">2Fe-2S</keyword>
<dbReference type="Pfam" id="PF04055">
    <property type="entry name" value="Radical_SAM"/>
    <property type="match status" value="1"/>
</dbReference>
<dbReference type="EC" id="2.8.1.6" evidence="4 14"/>
<comment type="cofactor">
    <cofactor evidence="15">
        <name>[2Fe-2S] cluster</name>
        <dbReference type="ChEBI" id="CHEBI:190135"/>
    </cofactor>
    <text evidence="15">Binds 1 [2Fe-2S] cluster. The cluster is coordinated with 3 cysteines and 1 arginine.</text>
</comment>
<proteinExistence type="inferred from homology"/>
<dbReference type="PANTHER" id="PTHR22976:SF2">
    <property type="entry name" value="BIOTIN SYNTHASE, MITOCHONDRIAL"/>
    <property type="match status" value="1"/>
</dbReference>
<evidence type="ECO:0000256" key="2">
    <source>
        <dbReference type="ARBA" id="ARBA00010765"/>
    </source>
</evidence>
<dbReference type="GO" id="GO:0051539">
    <property type="term" value="F:4 iron, 4 sulfur cluster binding"/>
    <property type="evidence" value="ECO:0007669"/>
    <property type="project" value="UniProtKB-KW"/>
</dbReference>
<dbReference type="GO" id="GO:0004076">
    <property type="term" value="F:biotin synthase activity"/>
    <property type="evidence" value="ECO:0007669"/>
    <property type="project" value="UniProtKB-UniRule"/>
</dbReference>
<feature type="binding site" evidence="14 15">
    <location>
        <position position="67"/>
    </location>
    <ligand>
        <name>[4Fe-4S] cluster</name>
        <dbReference type="ChEBI" id="CHEBI:49883"/>
        <note>4Fe-4S-S-AdoMet</note>
    </ligand>
</feature>
<evidence type="ECO:0000256" key="4">
    <source>
        <dbReference type="ARBA" id="ARBA00012236"/>
    </source>
</evidence>
<keyword evidence="7 14" id="KW-0949">S-adenosyl-L-methionine</keyword>
<gene>
    <name evidence="14" type="primary">bioB</name>
    <name evidence="17" type="ORF">AS156_15680</name>
</gene>
<dbReference type="SMART" id="SM00876">
    <property type="entry name" value="BATS"/>
    <property type="match status" value="1"/>
</dbReference>
<evidence type="ECO:0000256" key="6">
    <source>
        <dbReference type="ARBA" id="ARBA00022679"/>
    </source>
</evidence>
<dbReference type="PIRSF" id="PIRSF001619">
    <property type="entry name" value="Biotin_synth"/>
    <property type="match status" value="1"/>
</dbReference>
<keyword evidence="9 14" id="KW-0479">Metal-binding</keyword>
<dbReference type="FunFam" id="3.20.20.70:FF:000026">
    <property type="entry name" value="Biotin synthase"/>
    <property type="match status" value="1"/>
</dbReference>
<keyword evidence="11 14" id="KW-0408">Iron</keyword>
<dbReference type="NCBIfam" id="TIGR00433">
    <property type="entry name" value="bioB"/>
    <property type="match status" value="1"/>
</dbReference>
<keyword evidence="10 14" id="KW-0093">Biotin biosynthesis</keyword>
<dbReference type="InterPro" id="IPR006638">
    <property type="entry name" value="Elp3/MiaA/NifB-like_rSAM"/>
</dbReference>
<evidence type="ECO:0000313" key="17">
    <source>
        <dbReference type="EMBL" id="KWV49954.1"/>
    </source>
</evidence>
<evidence type="ECO:0000256" key="3">
    <source>
        <dbReference type="ARBA" id="ARBA00011738"/>
    </source>
</evidence>
<dbReference type="InterPro" id="IPR058240">
    <property type="entry name" value="rSAM_sf"/>
</dbReference>
<evidence type="ECO:0000256" key="5">
    <source>
        <dbReference type="ARBA" id="ARBA00022485"/>
    </source>
</evidence>
<evidence type="ECO:0000256" key="11">
    <source>
        <dbReference type="ARBA" id="ARBA00023004"/>
    </source>
</evidence>